<feature type="domain" description="RecA family profile 1" evidence="2">
    <location>
        <begin position="63"/>
        <end position="212"/>
    </location>
</feature>
<dbReference type="Pfam" id="PF13481">
    <property type="entry name" value="AAA_25"/>
    <property type="match status" value="1"/>
</dbReference>
<dbReference type="CDD" id="cd01121">
    <property type="entry name" value="RadA_SMS_N"/>
    <property type="match status" value="1"/>
</dbReference>
<protein>
    <submittedName>
        <fullName evidence="3">DNA repair protein RadA</fullName>
    </submittedName>
</protein>
<dbReference type="InterPro" id="IPR041166">
    <property type="entry name" value="Rubredoxin_2"/>
</dbReference>
<dbReference type="PRINTS" id="PR01874">
    <property type="entry name" value="DNAREPAIRADA"/>
</dbReference>
<evidence type="ECO:0000313" key="4">
    <source>
        <dbReference type="Proteomes" id="UP000437736"/>
    </source>
</evidence>
<reference evidence="3 4" key="1">
    <citation type="submission" date="2019-11" db="EMBL/GenBank/DDBJ databases">
        <title>Acidiferrimicrobium australis gen. nov., sp. nov., an acidophilic and obligately heterotrophic, member of the Actinobacteria that catalyses dissimilatory oxido- reduction of iron isolated from metal-rich acidic water in Chile.</title>
        <authorList>
            <person name="Gonzalez D."/>
            <person name="Huber K."/>
            <person name="Hedrich S."/>
            <person name="Rojas-Villalobos C."/>
            <person name="Quatrini R."/>
            <person name="Dinamarca M.A."/>
            <person name="Schwarz A."/>
            <person name="Canales C."/>
            <person name="Nancucheo I."/>
        </authorList>
    </citation>
    <scope>NUCLEOTIDE SEQUENCE [LARGE SCALE GENOMIC DNA]</scope>
    <source>
        <strain evidence="3 4">USS-CCA1</strain>
    </source>
</reference>
<dbReference type="PROSITE" id="PS50162">
    <property type="entry name" value="RECA_2"/>
    <property type="match status" value="1"/>
</dbReference>
<dbReference type="Pfam" id="PF18073">
    <property type="entry name" value="Zn_ribbon_LapB"/>
    <property type="match status" value="1"/>
</dbReference>
<comment type="caution">
    <text evidence="3">The sequence shown here is derived from an EMBL/GenBank/DDBJ whole genome shotgun (WGS) entry which is preliminary data.</text>
</comment>
<dbReference type="InterPro" id="IPR027417">
    <property type="entry name" value="P-loop_NTPase"/>
</dbReference>
<keyword evidence="4" id="KW-1185">Reference proteome</keyword>
<evidence type="ECO:0000259" key="2">
    <source>
        <dbReference type="PROSITE" id="PS50162"/>
    </source>
</evidence>
<dbReference type="InterPro" id="IPR003593">
    <property type="entry name" value="AAA+_ATPase"/>
</dbReference>
<dbReference type="PANTHER" id="PTHR32472">
    <property type="entry name" value="DNA REPAIR PROTEIN RADA"/>
    <property type="match status" value="1"/>
</dbReference>
<dbReference type="Gene3D" id="3.40.50.300">
    <property type="entry name" value="P-loop containing nucleotide triphosphate hydrolases"/>
    <property type="match status" value="1"/>
</dbReference>
<dbReference type="SMART" id="SM00382">
    <property type="entry name" value="AAA"/>
    <property type="match status" value="1"/>
</dbReference>
<accession>A0ABW9QY69</accession>
<organism evidence="3 4">
    <name type="scientific">Acidiferrimicrobium australe</name>
    <dbReference type="NCBI Taxonomy" id="2664430"/>
    <lineage>
        <taxon>Bacteria</taxon>
        <taxon>Bacillati</taxon>
        <taxon>Actinomycetota</taxon>
        <taxon>Acidimicrobiia</taxon>
        <taxon>Acidimicrobiales</taxon>
        <taxon>Acidimicrobiaceae</taxon>
        <taxon>Acidiferrimicrobium</taxon>
    </lineage>
</organism>
<sequence>MARPRTVHRCSECGGSTPRWAGRCPSCGSWGTLVEERVERSTPAGSGEPASAPVPLADIELGSAEPVPTGVDELDRVLGGGLVPGSVSLLGGEPGIGKSTLLLQALGSLAGRGARCLLVSAEESGPQVRRRAERLGVARPGVWLVAETALSGIRSAVEQVRPDVVVVDSIQTVWDPELESAPGSVAQVRGCAHELALMARAGGWAAVLVGHVTKEGALAGPRVLEHLVDTVLTFEGDRHHALRLLRTVKHRFGPTGELGLFEMTDAGMQGMPDASGVFLGDRRHG</sequence>
<feature type="non-terminal residue" evidence="3">
    <location>
        <position position="285"/>
    </location>
</feature>
<dbReference type="PANTHER" id="PTHR32472:SF10">
    <property type="entry name" value="DNA REPAIR PROTEIN RADA-LIKE PROTEIN"/>
    <property type="match status" value="1"/>
</dbReference>
<dbReference type="SUPFAM" id="SSF52540">
    <property type="entry name" value="P-loop containing nucleoside triphosphate hydrolases"/>
    <property type="match status" value="1"/>
</dbReference>
<dbReference type="InterPro" id="IPR020588">
    <property type="entry name" value="RecA_ATP-bd"/>
</dbReference>
<evidence type="ECO:0000256" key="1">
    <source>
        <dbReference type="ARBA" id="ARBA00022723"/>
    </source>
</evidence>
<dbReference type="Proteomes" id="UP000437736">
    <property type="component" value="Unassembled WGS sequence"/>
</dbReference>
<keyword evidence="1" id="KW-0479">Metal-binding</keyword>
<name>A0ABW9QY69_9ACTN</name>
<dbReference type="EMBL" id="WJHE01000929">
    <property type="protein sequence ID" value="MST34286.1"/>
    <property type="molecule type" value="Genomic_DNA"/>
</dbReference>
<proteinExistence type="predicted"/>
<gene>
    <name evidence="3" type="primary">radA</name>
    <name evidence="3" type="ORF">GHK86_16350</name>
</gene>
<evidence type="ECO:0000313" key="3">
    <source>
        <dbReference type="EMBL" id="MST34286.1"/>
    </source>
</evidence>